<feature type="region of interest" description="Disordered" evidence="1">
    <location>
        <begin position="170"/>
        <end position="196"/>
    </location>
</feature>
<dbReference type="EMBL" id="JBFOLJ010000008">
    <property type="protein sequence ID" value="KAL2514506.1"/>
    <property type="molecule type" value="Genomic_DNA"/>
</dbReference>
<accession>A0ABD1TP57</accession>
<name>A0ABD1TP57_9LAMI</name>
<reference evidence="3" key="1">
    <citation type="submission" date="2024-07" db="EMBL/GenBank/DDBJ databases">
        <title>Two chromosome-level genome assemblies of Korean endemic species Abeliophyllum distichum and Forsythia ovata (Oleaceae).</title>
        <authorList>
            <person name="Jang H."/>
        </authorList>
    </citation>
    <scope>NUCLEOTIDE SEQUENCE [LARGE SCALE GENOMIC DNA]</scope>
</reference>
<comment type="caution">
    <text evidence="2">The sequence shown here is derived from an EMBL/GenBank/DDBJ whole genome shotgun (WGS) entry which is preliminary data.</text>
</comment>
<feature type="compositionally biased region" description="Basic and acidic residues" evidence="1">
    <location>
        <begin position="171"/>
        <end position="196"/>
    </location>
</feature>
<evidence type="ECO:0000313" key="2">
    <source>
        <dbReference type="EMBL" id="KAL2514506.1"/>
    </source>
</evidence>
<evidence type="ECO:0000313" key="3">
    <source>
        <dbReference type="Proteomes" id="UP001604277"/>
    </source>
</evidence>
<proteinExistence type="predicted"/>
<evidence type="ECO:0000256" key="1">
    <source>
        <dbReference type="SAM" id="MobiDB-lite"/>
    </source>
</evidence>
<dbReference type="Proteomes" id="UP001604277">
    <property type="component" value="Unassembled WGS sequence"/>
</dbReference>
<sequence length="196" mass="21491">MSEWMARNFWTRQPLAAVEEQPLQMHYSVVRRSSPPSLSHNCEAHWLRCPRDTDEALIRFLVGYALVPSSCCNDGATYEPPLVMSGFYFSGVPKLKIRRGGVVDDILHPPPVHSTASVSGVAIPQTPETMVSSSSFIPLAPEVTSGVTSVPFPAGPMSLSKIFRRLGKRKAAADSKEESSMPRKGMDDVGDFRRTG</sequence>
<keyword evidence="3" id="KW-1185">Reference proteome</keyword>
<protein>
    <submittedName>
        <fullName evidence="2">Uncharacterized protein</fullName>
    </submittedName>
</protein>
<gene>
    <name evidence="2" type="ORF">Fot_28477</name>
</gene>
<organism evidence="2 3">
    <name type="scientific">Forsythia ovata</name>
    <dbReference type="NCBI Taxonomy" id="205694"/>
    <lineage>
        <taxon>Eukaryota</taxon>
        <taxon>Viridiplantae</taxon>
        <taxon>Streptophyta</taxon>
        <taxon>Embryophyta</taxon>
        <taxon>Tracheophyta</taxon>
        <taxon>Spermatophyta</taxon>
        <taxon>Magnoliopsida</taxon>
        <taxon>eudicotyledons</taxon>
        <taxon>Gunneridae</taxon>
        <taxon>Pentapetalae</taxon>
        <taxon>asterids</taxon>
        <taxon>lamiids</taxon>
        <taxon>Lamiales</taxon>
        <taxon>Oleaceae</taxon>
        <taxon>Forsythieae</taxon>
        <taxon>Forsythia</taxon>
    </lineage>
</organism>
<dbReference type="AlphaFoldDB" id="A0ABD1TP57"/>